<dbReference type="Pfam" id="PF07834">
    <property type="entry name" value="RanGAP1_C"/>
    <property type="match status" value="1"/>
</dbReference>
<dbReference type="GO" id="GO:0005096">
    <property type="term" value="F:GTPase activator activity"/>
    <property type="evidence" value="ECO:0007669"/>
    <property type="project" value="UniProtKB-KW"/>
</dbReference>
<dbReference type="AlphaFoldDB" id="A0A8C4V3P7"/>
<dbReference type="GO" id="GO:0005634">
    <property type="term" value="C:nucleus"/>
    <property type="evidence" value="ECO:0007669"/>
    <property type="project" value="TreeGrafter"/>
</dbReference>
<dbReference type="PANTHER" id="PTHR24113:SF12">
    <property type="entry name" value="RAN GTPASE-ACTIVATING PROTEIN 1"/>
    <property type="match status" value="1"/>
</dbReference>
<organism evidence="6 7">
    <name type="scientific">Falco tinnunculus</name>
    <name type="common">Common kestrel</name>
    <dbReference type="NCBI Taxonomy" id="100819"/>
    <lineage>
        <taxon>Eukaryota</taxon>
        <taxon>Metazoa</taxon>
        <taxon>Chordata</taxon>
        <taxon>Craniata</taxon>
        <taxon>Vertebrata</taxon>
        <taxon>Euteleostomi</taxon>
        <taxon>Archelosauria</taxon>
        <taxon>Archosauria</taxon>
        <taxon>Dinosauria</taxon>
        <taxon>Saurischia</taxon>
        <taxon>Theropoda</taxon>
        <taxon>Coelurosauria</taxon>
        <taxon>Aves</taxon>
        <taxon>Neognathae</taxon>
        <taxon>Neoaves</taxon>
        <taxon>Telluraves</taxon>
        <taxon>Australaves</taxon>
        <taxon>Falconiformes</taxon>
        <taxon>Falconidae</taxon>
        <taxon>Falco</taxon>
    </lineage>
</organism>
<keyword evidence="3" id="KW-0677">Repeat</keyword>
<dbReference type="GO" id="GO:0006913">
    <property type="term" value="P:nucleocytoplasmic transport"/>
    <property type="evidence" value="ECO:0007669"/>
    <property type="project" value="TreeGrafter"/>
</dbReference>
<evidence type="ECO:0000259" key="5">
    <source>
        <dbReference type="Pfam" id="PF07834"/>
    </source>
</evidence>
<dbReference type="SMART" id="SM00368">
    <property type="entry name" value="LRR_RI"/>
    <property type="match status" value="7"/>
</dbReference>
<reference evidence="6" key="2">
    <citation type="submission" date="2025-09" db="UniProtKB">
        <authorList>
            <consortium name="Ensembl"/>
        </authorList>
    </citation>
    <scope>IDENTIFICATION</scope>
</reference>
<dbReference type="InterPro" id="IPR032675">
    <property type="entry name" value="LRR_dom_sf"/>
</dbReference>
<feature type="domain" description="Ran-GTPase activating protein 1 C-terminal" evidence="5">
    <location>
        <begin position="275"/>
        <end position="451"/>
    </location>
</feature>
<evidence type="ECO:0000313" key="6">
    <source>
        <dbReference type="Ensembl" id="ENSFTIP00000021705.1"/>
    </source>
</evidence>
<dbReference type="Gene3D" id="1.25.40.200">
    <property type="entry name" value="Ran-GTPase activating protein 1, C-terminal domain"/>
    <property type="match status" value="1"/>
</dbReference>
<evidence type="ECO:0000256" key="1">
    <source>
        <dbReference type="ARBA" id="ARBA00022468"/>
    </source>
</evidence>
<dbReference type="GO" id="GO:0031267">
    <property type="term" value="F:small GTPase binding"/>
    <property type="evidence" value="ECO:0007669"/>
    <property type="project" value="TreeGrafter"/>
</dbReference>
<dbReference type="GO" id="GO:0007165">
    <property type="term" value="P:signal transduction"/>
    <property type="evidence" value="ECO:0007669"/>
    <property type="project" value="InterPro"/>
</dbReference>
<dbReference type="Gene3D" id="3.80.10.10">
    <property type="entry name" value="Ribonuclease Inhibitor"/>
    <property type="match status" value="1"/>
</dbReference>
<dbReference type="Proteomes" id="UP000694562">
    <property type="component" value="Unplaced"/>
</dbReference>
<dbReference type="InterPro" id="IPR027038">
    <property type="entry name" value="RanGap"/>
</dbReference>
<protein>
    <submittedName>
        <fullName evidence="6">Ran GTPase activating protein 1</fullName>
    </submittedName>
</protein>
<keyword evidence="7" id="KW-1185">Reference proteome</keyword>
<name>A0A8C4V3P7_FALTI</name>
<keyword evidence="2" id="KW-0433">Leucine-rich repeat</keyword>
<reference evidence="6" key="1">
    <citation type="submission" date="2025-08" db="UniProtKB">
        <authorList>
            <consortium name="Ensembl"/>
        </authorList>
    </citation>
    <scope>IDENTIFICATION</scope>
</reference>
<dbReference type="PANTHER" id="PTHR24113">
    <property type="entry name" value="RAN GTPASE-ACTIVATING PROTEIN 1"/>
    <property type="match status" value="1"/>
</dbReference>
<sequence>DLSDNAFGPDGVRGFEALLKSPVCYTLQELKLNNCGMGIGGGKILAAALKECHRKSSAQGKPLALKVFVAGRNRLENDGATALAEAFGIIGTLEEVHMPQNGINHPGITALAQAFAINPLLKVINLNDNTFTEKGAMAMAETLKALRQIEVINFGDCLVRSKGAVAIADAIKEGLHKLKELNLSFCEIKRDAALTVAEVIEDKAELEKLDLNGNCLGEEGCEQLQEILEGFNMAAVLGSLSDDEGEEEEEDEEEDDEEEEEEEEQEQLKEIGQGEQESLTPKKIIDSQDSTPVPSPPVDIATFLAFPSPEKLLRLGPKCSVMIAQQTDTADVEKVVSTLLRISSVFKDEAPVKTAVHETTDALMRKAFTSATFNSDAFITSLLIHMGLLKSEEKIKAVPSLYGILMTLNHMVQQDYFPKSLAPVLSAFVTKPNRALDSCSFARHMLLQTLHQL</sequence>
<dbReference type="InterPro" id="IPR036720">
    <property type="entry name" value="RanGAP1_C_sf"/>
</dbReference>
<proteinExistence type="predicted"/>
<evidence type="ECO:0000313" key="7">
    <source>
        <dbReference type="Proteomes" id="UP000694562"/>
    </source>
</evidence>
<dbReference type="CDD" id="cd00116">
    <property type="entry name" value="LRR_RI"/>
    <property type="match status" value="1"/>
</dbReference>
<feature type="region of interest" description="Disordered" evidence="4">
    <location>
        <begin position="240"/>
        <end position="296"/>
    </location>
</feature>
<dbReference type="GO" id="GO:0048471">
    <property type="term" value="C:perinuclear region of cytoplasm"/>
    <property type="evidence" value="ECO:0007669"/>
    <property type="project" value="TreeGrafter"/>
</dbReference>
<dbReference type="InterPro" id="IPR009109">
    <property type="entry name" value="Ran_GTPase_activating_1_C"/>
</dbReference>
<keyword evidence="1" id="KW-0343">GTPase activation</keyword>
<evidence type="ECO:0000256" key="2">
    <source>
        <dbReference type="ARBA" id="ARBA00022614"/>
    </source>
</evidence>
<dbReference type="InterPro" id="IPR001611">
    <property type="entry name" value="Leu-rich_rpt"/>
</dbReference>
<dbReference type="SUPFAM" id="SSF52047">
    <property type="entry name" value="RNI-like"/>
    <property type="match status" value="1"/>
</dbReference>
<dbReference type="Ensembl" id="ENSFTIT00000022615.1">
    <property type="protein sequence ID" value="ENSFTIP00000021705.1"/>
    <property type="gene ID" value="ENSFTIG00000014091.1"/>
</dbReference>
<feature type="compositionally biased region" description="Acidic residues" evidence="4">
    <location>
        <begin position="241"/>
        <end position="265"/>
    </location>
</feature>
<dbReference type="SUPFAM" id="SSF69099">
    <property type="entry name" value="Ran-GTPase activating protein 1 (RanGAP1), C-terminal domain"/>
    <property type="match status" value="1"/>
</dbReference>
<dbReference type="OMA" id="RDNMFGK"/>
<dbReference type="Pfam" id="PF13516">
    <property type="entry name" value="LRR_6"/>
    <property type="match status" value="3"/>
</dbReference>
<dbReference type="OrthoDB" id="184583at2759"/>
<dbReference type="GO" id="GO:0005829">
    <property type="term" value="C:cytosol"/>
    <property type="evidence" value="ECO:0007669"/>
    <property type="project" value="TreeGrafter"/>
</dbReference>
<evidence type="ECO:0000256" key="3">
    <source>
        <dbReference type="ARBA" id="ARBA00022737"/>
    </source>
</evidence>
<accession>A0A8C4V3P7</accession>
<evidence type="ECO:0000256" key="4">
    <source>
        <dbReference type="SAM" id="MobiDB-lite"/>
    </source>
</evidence>